<dbReference type="InterPro" id="IPR014016">
    <property type="entry name" value="UvrD-like_ATP-bd"/>
</dbReference>
<dbReference type="SUPFAM" id="SSF52540">
    <property type="entry name" value="P-loop containing nucleoside triphosphate hydrolases"/>
    <property type="match status" value="1"/>
</dbReference>
<evidence type="ECO:0000256" key="3">
    <source>
        <dbReference type="ARBA" id="ARBA00022801"/>
    </source>
</evidence>
<name>A0A1E8PKY6_9BURK</name>
<dbReference type="GO" id="GO:0043138">
    <property type="term" value="F:3'-5' DNA helicase activity"/>
    <property type="evidence" value="ECO:0007669"/>
    <property type="project" value="UniProtKB-EC"/>
</dbReference>
<evidence type="ECO:0000256" key="12">
    <source>
        <dbReference type="PROSITE-ProRule" id="PRU00560"/>
    </source>
</evidence>
<dbReference type="Gene3D" id="1.10.486.10">
    <property type="entry name" value="PCRA, domain 4"/>
    <property type="match status" value="1"/>
</dbReference>
<dbReference type="AlphaFoldDB" id="A0A1E8PKY6"/>
<accession>A0A1E8PKY6</accession>
<dbReference type="GO" id="GO:0000725">
    <property type="term" value="P:recombinational repair"/>
    <property type="evidence" value="ECO:0007669"/>
    <property type="project" value="TreeGrafter"/>
</dbReference>
<dbReference type="Pfam" id="PF13361">
    <property type="entry name" value="UvrD_C"/>
    <property type="match status" value="1"/>
</dbReference>
<evidence type="ECO:0000256" key="11">
    <source>
        <dbReference type="ARBA" id="ARBA00048988"/>
    </source>
</evidence>
<dbReference type="PANTHER" id="PTHR11070:SF2">
    <property type="entry name" value="ATP-DEPENDENT DNA HELICASE SRS2"/>
    <property type="match status" value="1"/>
</dbReference>
<sequence>MSTDNAPQFIPKRITPTPEQVAIQTAQKKVVLIDANAGAAKTTTLALRLAEALHRGRAPERMLALVFTEAARVALRQRLLEVGVPLGVVKRLIIDTFDAFAAKLLLQLENMQVAFMRSDEELRPVAWEALEVVCEKYAERYALEITTTNGAIAEFLKLQLRTKARLDFQHPDFESNSLDDNLDMLGMSRTHYLWLREYEGLRGADTGDIEFRAAFDATYDLVRMLDGDEPLRQQLPAFQIIVADELHDLNEASFRLLTMLIRRGNAFFCGAGDKDQVIYTWSGADHRFLRQRFEQEFPALQRLPLTASYRYGPQLAQAMGVLKNKASVSALARATHIELLEYDHAQPQACSAQLIAALEHAHAGTTAILLRDRDQAIRVETALFQSGIAYGLVDMNSYLLSLEVLMLRGMVAIARKDLHAIKSGPRRGEILEALVAFAEIPFTRTQLQQAKADVANYPDLLEGFLTNQLAKSHNQDKAALTLAAVDYLRALPADALAGEALQHIFGLMQLEQTARRIYVDPAQARVVARSLHGFIAVCKEAGVALGGFAGWLGEMEEAVAVTSGKAKLVIACIDQIKGLEYNHVILPYLAVDEFPRSKTDPQEEENRFYVAATRARDRLTLLTPQDPAYRSRYIAALQLKQKIVASKA</sequence>
<feature type="domain" description="UvrD-like helicase ATP-binding" evidence="13">
    <location>
        <begin position="14"/>
        <end position="312"/>
    </location>
</feature>
<evidence type="ECO:0000256" key="5">
    <source>
        <dbReference type="ARBA" id="ARBA00022840"/>
    </source>
</evidence>
<dbReference type="PROSITE" id="PS51198">
    <property type="entry name" value="UVRD_HELICASE_ATP_BIND"/>
    <property type="match status" value="1"/>
</dbReference>
<evidence type="ECO:0000256" key="10">
    <source>
        <dbReference type="ARBA" id="ARBA00034923"/>
    </source>
</evidence>
<dbReference type="InterPro" id="IPR013986">
    <property type="entry name" value="DExx_box_DNA_helicase_dom_sf"/>
</dbReference>
<evidence type="ECO:0000256" key="1">
    <source>
        <dbReference type="ARBA" id="ARBA00009922"/>
    </source>
</evidence>
<evidence type="ECO:0000256" key="7">
    <source>
        <dbReference type="ARBA" id="ARBA00023235"/>
    </source>
</evidence>
<dbReference type="EMBL" id="MAQB02000009">
    <property type="protein sequence ID" value="OFJ47022.1"/>
    <property type="molecule type" value="Genomic_DNA"/>
</dbReference>
<gene>
    <name evidence="14" type="ORF">BA896_018390</name>
</gene>
<evidence type="ECO:0000256" key="4">
    <source>
        <dbReference type="ARBA" id="ARBA00022806"/>
    </source>
</evidence>
<evidence type="ECO:0000313" key="15">
    <source>
        <dbReference type="Proteomes" id="UP000092634"/>
    </source>
</evidence>
<dbReference type="InterPro" id="IPR000212">
    <property type="entry name" value="DNA_helicase_UvrD/REP"/>
</dbReference>
<dbReference type="InterPro" id="IPR027417">
    <property type="entry name" value="P-loop_NTPase"/>
</dbReference>
<dbReference type="PANTHER" id="PTHR11070">
    <property type="entry name" value="UVRD / RECB / PCRA DNA HELICASE FAMILY MEMBER"/>
    <property type="match status" value="1"/>
</dbReference>
<dbReference type="GO" id="GO:0005524">
    <property type="term" value="F:ATP binding"/>
    <property type="evidence" value="ECO:0007669"/>
    <property type="project" value="UniProtKB-UniRule"/>
</dbReference>
<comment type="catalytic activity">
    <reaction evidence="8">
        <text>Couples ATP hydrolysis with the unwinding of duplex DNA by translocating in the 3'-5' direction.</text>
        <dbReference type="EC" id="5.6.2.4"/>
    </reaction>
</comment>
<evidence type="ECO:0000256" key="8">
    <source>
        <dbReference type="ARBA" id="ARBA00034617"/>
    </source>
</evidence>
<keyword evidence="5 12" id="KW-0067">ATP-binding</keyword>
<dbReference type="Gene3D" id="3.40.50.300">
    <property type="entry name" value="P-loop containing nucleotide triphosphate hydrolases"/>
    <property type="match status" value="2"/>
</dbReference>
<keyword evidence="7" id="KW-0413">Isomerase</keyword>
<keyword evidence="3 12" id="KW-0378">Hydrolase</keyword>
<dbReference type="Proteomes" id="UP000092634">
    <property type="component" value="Unassembled WGS sequence"/>
</dbReference>
<dbReference type="InterPro" id="IPR014017">
    <property type="entry name" value="DNA_helicase_UvrD-like_C"/>
</dbReference>
<comment type="catalytic activity">
    <reaction evidence="11">
        <text>ATP + H2O = ADP + phosphate + H(+)</text>
        <dbReference type="Rhea" id="RHEA:13065"/>
        <dbReference type="ChEBI" id="CHEBI:15377"/>
        <dbReference type="ChEBI" id="CHEBI:15378"/>
        <dbReference type="ChEBI" id="CHEBI:30616"/>
        <dbReference type="ChEBI" id="CHEBI:43474"/>
        <dbReference type="ChEBI" id="CHEBI:456216"/>
        <dbReference type="EC" id="5.6.2.4"/>
    </reaction>
</comment>
<keyword evidence="4 12" id="KW-0347">Helicase</keyword>
<protein>
    <recommendedName>
        <fullName evidence="9">DNA 3'-5' helicase</fullName>
        <ecNumber evidence="9">5.6.2.4</ecNumber>
    </recommendedName>
    <alternativeName>
        <fullName evidence="10">DNA 3'-5' helicase II</fullName>
    </alternativeName>
</protein>
<comment type="caution">
    <text evidence="14">The sequence shown here is derived from an EMBL/GenBank/DDBJ whole genome shotgun (WGS) entry which is preliminary data.</text>
</comment>
<keyword evidence="6" id="KW-0238">DNA-binding</keyword>
<proteinExistence type="inferred from homology"/>
<feature type="binding site" evidence="12">
    <location>
        <begin position="35"/>
        <end position="42"/>
    </location>
    <ligand>
        <name>ATP</name>
        <dbReference type="ChEBI" id="CHEBI:30616"/>
    </ligand>
</feature>
<dbReference type="Gene3D" id="1.10.10.160">
    <property type="match status" value="1"/>
</dbReference>
<organism evidence="14 15">
    <name type="scientific">Janthinobacterium lividum</name>
    <dbReference type="NCBI Taxonomy" id="29581"/>
    <lineage>
        <taxon>Bacteria</taxon>
        <taxon>Pseudomonadati</taxon>
        <taxon>Pseudomonadota</taxon>
        <taxon>Betaproteobacteria</taxon>
        <taxon>Burkholderiales</taxon>
        <taxon>Oxalobacteraceae</taxon>
        <taxon>Janthinobacterium</taxon>
    </lineage>
</organism>
<comment type="similarity">
    <text evidence="1">Belongs to the helicase family. UvrD subfamily.</text>
</comment>
<dbReference type="GO" id="GO:0016887">
    <property type="term" value="F:ATP hydrolysis activity"/>
    <property type="evidence" value="ECO:0007669"/>
    <property type="project" value="RHEA"/>
</dbReference>
<dbReference type="EC" id="5.6.2.4" evidence="9"/>
<reference evidence="14 15" key="1">
    <citation type="submission" date="2016-10" db="EMBL/GenBank/DDBJ databases">
        <title>Updated version of Genome Assembly of Janthinobacterium lividum ERGS5:01.</title>
        <authorList>
            <person name="Kumar R."/>
            <person name="Acharya V."/>
            <person name="Singh D."/>
        </authorList>
    </citation>
    <scope>NUCLEOTIDE SEQUENCE [LARGE SCALE GENOMIC DNA]</scope>
    <source>
        <strain evidence="14 15">ERGS5:01</strain>
    </source>
</reference>
<evidence type="ECO:0000256" key="2">
    <source>
        <dbReference type="ARBA" id="ARBA00022741"/>
    </source>
</evidence>
<evidence type="ECO:0000256" key="6">
    <source>
        <dbReference type="ARBA" id="ARBA00023125"/>
    </source>
</evidence>
<dbReference type="Pfam" id="PF00580">
    <property type="entry name" value="UvrD-helicase"/>
    <property type="match status" value="1"/>
</dbReference>
<evidence type="ECO:0000259" key="13">
    <source>
        <dbReference type="PROSITE" id="PS51198"/>
    </source>
</evidence>
<keyword evidence="2 12" id="KW-0547">Nucleotide-binding</keyword>
<dbReference type="GO" id="GO:0003677">
    <property type="term" value="F:DNA binding"/>
    <property type="evidence" value="ECO:0007669"/>
    <property type="project" value="UniProtKB-KW"/>
</dbReference>
<evidence type="ECO:0000313" key="14">
    <source>
        <dbReference type="EMBL" id="OFJ47022.1"/>
    </source>
</evidence>
<evidence type="ECO:0000256" key="9">
    <source>
        <dbReference type="ARBA" id="ARBA00034808"/>
    </source>
</evidence>